<evidence type="ECO:0000313" key="3">
    <source>
        <dbReference type="Proteomes" id="UP000005324"/>
    </source>
</evidence>
<dbReference type="HOGENOM" id="CLU_045683_0_2_5"/>
<evidence type="ECO:0000256" key="1">
    <source>
        <dbReference type="ARBA" id="ARBA00006987"/>
    </source>
</evidence>
<dbReference type="PANTHER" id="PTHR42928:SF5">
    <property type="entry name" value="BLR1237 PROTEIN"/>
    <property type="match status" value="1"/>
</dbReference>
<protein>
    <recommendedName>
        <fullName evidence="4">Tat pathway signal sequence domain protein</fullName>
    </recommendedName>
</protein>
<reference evidence="2 3" key="1">
    <citation type="submission" date="2010-04" db="EMBL/GenBank/DDBJ databases">
        <authorList>
            <person name="Qin X."/>
            <person name="Bachman B."/>
            <person name="Battles P."/>
            <person name="Bell A."/>
            <person name="Bess C."/>
            <person name="Bickham C."/>
            <person name="Chaboub L."/>
            <person name="Chen D."/>
            <person name="Coyle M."/>
            <person name="Deiros D.R."/>
            <person name="Dinh H."/>
            <person name="Forbes L."/>
            <person name="Fowler G."/>
            <person name="Francisco L."/>
            <person name="Fu Q."/>
            <person name="Gubbala S."/>
            <person name="Hale W."/>
            <person name="Han Y."/>
            <person name="Hemphill L."/>
            <person name="Highlander S.K."/>
            <person name="Hirani K."/>
            <person name="Hogues M."/>
            <person name="Jackson L."/>
            <person name="Jakkamsetti A."/>
            <person name="Javaid M."/>
            <person name="Jiang H."/>
            <person name="Korchina V."/>
            <person name="Kovar C."/>
            <person name="Lara F."/>
            <person name="Lee S."/>
            <person name="Mata R."/>
            <person name="Mathew T."/>
            <person name="Moen C."/>
            <person name="Morales K."/>
            <person name="Munidasa M."/>
            <person name="Nazareth L."/>
            <person name="Ngo R."/>
            <person name="Nguyen L."/>
            <person name="Okwuonu G."/>
            <person name="Ongeri F."/>
            <person name="Patil S."/>
            <person name="Petrosino J."/>
            <person name="Pham C."/>
            <person name="Pham P."/>
            <person name="Pu L.-L."/>
            <person name="Puazo M."/>
            <person name="Raj R."/>
            <person name="Reid J."/>
            <person name="Rouhana J."/>
            <person name="Saada N."/>
            <person name="Shang Y."/>
            <person name="Simmons D."/>
            <person name="Thornton R."/>
            <person name="Warren J."/>
            <person name="Weissenberger G."/>
            <person name="Zhang J."/>
            <person name="Zhang L."/>
            <person name="Zhou C."/>
            <person name="Zhu D."/>
            <person name="Muzny D."/>
            <person name="Worley K."/>
            <person name="Gibbs R."/>
        </authorList>
    </citation>
    <scope>NUCLEOTIDE SEQUENCE [LARGE SCALE GENOMIC DNA]</scope>
    <source>
        <strain evidence="2 3">ATCC 49957</strain>
    </source>
</reference>
<organism evidence="2 3">
    <name type="scientific">Pseudoroseomonas cervicalis ATCC 49957</name>
    <dbReference type="NCBI Taxonomy" id="525371"/>
    <lineage>
        <taxon>Bacteria</taxon>
        <taxon>Pseudomonadati</taxon>
        <taxon>Pseudomonadota</taxon>
        <taxon>Alphaproteobacteria</taxon>
        <taxon>Acetobacterales</taxon>
        <taxon>Roseomonadaceae</taxon>
        <taxon>Roseomonas</taxon>
    </lineage>
</organism>
<dbReference type="InterPro" id="IPR005064">
    <property type="entry name" value="BUG"/>
</dbReference>
<dbReference type="InterPro" id="IPR042100">
    <property type="entry name" value="Bug_dom1"/>
</dbReference>
<dbReference type="CDD" id="cd07012">
    <property type="entry name" value="PBP2_Bug_TTT"/>
    <property type="match status" value="1"/>
</dbReference>
<dbReference type="PANTHER" id="PTHR42928">
    <property type="entry name" value="TRICARBOXYLATE-BINDING PROTEIN"/>
    <property type="match status" value="1"/>
</dbReference>
<name>D5RN15_9PROT</name>
<dbReference type="Pfam" id="PF03401">
    <property type="entry name" value="TctC"/>
    <property type="match status" value="1"/>
</dbReference>
<dbReference type="Gene3D" id="3.40.190.150">
    <property type="entry name" value="Bordetella uptake gene, domain 1"/>
    <property type="match status" value="1"/>
</dbReference>
<gene>
    <name evidence="2" type="ORF">HMPREF0731_2476</name>
</gene>
<proteinExistence type="inferred from homology"/>
<dbReference type="EMBL" id="ADVL01000426">
    <property type="protein sequence ID" value="EFH11282.1"/>
    <property type="molecule type" value="Genomic_DNA"/>
</dbReference>
<comment type="similarity">
    <text evidence="1">Belongs to the UPF0065 (bug) family.</text>
</comment>
<sequence length="285" mass="29450">MARLVQPRLAEFLGQPVVVENRGGGAGMIALNSVAAAPADGHTVLIDDLSFLVAPLLAVTGPAAYPVGFTPVGALAEMPVLLAASRRSGITSLDAYLDAARLAELPLAYGTPGIGSIGHVAGALLGRRTGLRFQHVPYRGSADLVRDLAGGRLDSAYLTPAAFLPLAAAGRAAPLAMSSGTWQGLPADLPQLDRFGPQGREEEGAGLANWVAAFIPDETPREARLTLEAALDYATQDAELPRILAGFGARPVAGTLPGFRRRLARELALLRRLVAEAGLDDGAAG</sequence>
<dbReference type="Gene3D" id="3.40.190.10">
    <property type="entry name" value="Periplasmic binding protein-like II"/>
    <property type="match status" value="1"/>
</dbReference>
<comment type="caution">
    <text evidence="2">The sequence shown here is derived from an EMBL/GenBank/DDBJ whole genome shotgun (WGS) entry which is preliminary data.</text>
</comment>
<keyword evidence="3" id="KW-1185">Reference proteome</keyword>
<accession>D5RN15</accession>
<evidence type="ECO:0008006" key="4">
    <source>
        <dbReference type="Google" id="ProtNLM"/>
    </source>
</evidence>
<dbReference type="Proteomes" id="UP000005324">
    <property type="component" value="Unassembled WGS sequence"/>
</dbReference>
<dbReference type="AlphaFoldDB" id="D5RN15"/>
<evidence type="ECO:0000313" key="2">
    <source>
        <dbReference type="EMBL" id="EFH11282.1"/>
    </source>
</evidence>